<dbReference type="InterPro" id="IPR010497">
    <property type="entry name" value="Epoxide_hydro_N"/>
</dbReference>
<sequence length="255" mass="29401">MGNMCSVEEEFHFSEDMPPLCSNVANWQWLANGAEKMMTTQEIMKRGLCCCCLVIPIAVSIVIALVLTGFLDDDPNPPEIQDGWWGKGEKTEDDLSLKGIKIMVTDSIIDDLKERLSKTRYFDSLEDANFNYGFSVDYMKEVVKYWSEKYDWRKAELELNEYKHYKTQIEGIFIHFVHIKPDVKEQDIVVRPLLLVHGWPGSFYEFYKMIPLLTKPQNGLVFELVLPSIPGYGFSEASHKQGEHVKSVTRGRNCQ</sequence>
<proteinExistence type="inferred from homology"/>
<dbReference type="GeneID" id="106159816"/>
<dbReference type="STRING" id="7574.A0A1S3I082"/>
<dbReference type="PANTHER" id="PTHR21661:SF35">
    <property type="entry name" value="EPOXIDE HYDROLASE"/>
    <property type="match status" value="1"/>
</dbReference>
<keyword evidence="3" id="KW-0378">Hydrolase</keyword>
<name>A0A1S3I082_LINAN</name>
<feature type="domain" description="Epoxide hydrolase N-terminal" evidence="5">
    <location>
        <begin position="100"/>
        <end position="206"/>
    </location>
</feature>
<evidence type="ECO:0000256" key="4">
    <source>
        <dbReference type="SAM" id="Phobius"/>
    </source>
</evidence>
<keyword evidence="4" id="KW-0472">Membrane</keyword>
<evidence type="ECO:0000313" key="6">
    <source>
        <dbReference type="Proteomes" id="UP000085678"/>
    </source>
</evidence>
<accession>A0A1S3I082</accession>
<keyword evidence="4" id="KW-1133">Transmembrane helix</keyword>
<dbReference type="SUPFAM" id="SSF53474">
    <property type="entry name" value="alpha/beta-Hydrolases"/>
    <property type="match status" value="1"/>
</dbReference>
<comment type="similarity">
    <text evidence="1">Belongs to the peptidase S33 family.</text>
</comment>
<dbReference type="OrthoDB" id="7130006at2759"/>
<dbReference type="InterPro" id="IPR000639">
    <property type="entry name" value="Epox_hydrolase-like"/>
</dbReference>
<dbReference type="RefSeq" id="XP_013391672.1">
    <property type="nucleotide sequence ID" value="XM_013536218.1"/>
</dbReference>
<evidence type="ECO:0000256" key="3">
    <source>
        <dbReference type="ARBA" id="ARBA00022801"/>
    </source>
</evidence>
<keyword evidence="4" id="KW-0812">Transmembrane</keyword>
<dbReference type="Pfam" id="PF06441">
    <property type="entry name" value="EHN"/>
    <property type="match status" value="1"/>
</dbReference>
<evidence type="ECO:0000256" key="2">
    <source>
        <dbReference type="ARBA" id="ARBA00022797"/>
    </source>
</evidence>
<dbReference type="KEGG" id="lak:106159816"/>
<protein>
    <submittedName>
        <fullName evidence="7">Epoxide hydrolase 1-like</fullName>
    </submittedName>
</protein>
<dbReference type="AlphaFoldDB" id="A0A1S3I082"/>
<organism evidence="6 7">
    <name type="scientific">Lingula anatina</name>
    <name type="common">Brachiopod</name>
    <name type="synonym">Lingula unguis</name>
    <dbReference type="NCBI Taxonomy" id="7574"/>
    <lineage>
        <taxon>Eukaryota</taxon>
        <taxon>Metazoa</taxon>
        <taxon>Spiralia</taxon>
        <taxon>Lophotrochozoa</taxon>
        <taxon>Brachiopoda</taxon>
        <taxon>Linguliformea</taxon>
        <taxon>Lingulata</taxon>
        <taxon>Lingulida</taxon>
        <taxon>Linguloidea</taxon>
        <taxon>Lingulidae</taxon>
        <taxon>Lingula</taxon>
    </lineage>
</organism>
<dbReference type="InParanoid" id="A0A1S3I082"/>
<dbReference type="PANTHER" id="PTHR21661">
    <property type="entry name" value="EPOXIDE HYDROLASE 1-RELATED"/>
    <property type="match status" value="1"/>
</dbReference>
<dbReference type="GO" id="GO:0097176">
    <property type="term" value="P:epoxide metabolic process"/>
    <property type="evidence" value="ECO:0007669"/>
    <property type="project" value="TreeGrafter"/>
</dbReference>
<keyword evidence="2" id="KW-0058">Aromatic hydrocarbons catabolism</keyword>
<dbReference type="Proteomes" id="UP000085678">
    <property type="component" value="Unplaced"/>
</dbReference>
<dbReference type="InterPro" id="IPR029058">
    <property type="entry name" value="AB_hydrolase_fold"/>
</dbReference>
<keyword evidence="6" id="KW-1185">Reference proteome</keyword>
<reference evidence="7" key="1">
    <citation type="submission" date="2025-08" db="UniProtKB">
        <authorList>
            <consortium name="RefSeq"/>
        </authorList>
    </citation>
    <scope>IDENTIFICATION</scope>
    <source>
        <tissue evidence="7">Gonads</tissue>
    </source>
</reference>
<evidence type="ECO:0000259" key="5">
    <source>
        <dbReference type="Pfam" id="PF06441"/>
    </source>
</evidence>
<dbReference type="Gene3D" id="3.40.50.1820">
    <property type="entry name" value="alpha/beta hydrolase"/>
    <property type="match status" value="1"/>
</dbReference>
<gene>
    <name evidence="7" type="primary">LOC106159816</name>
</gene>
<evidence type="ECO:0000256" key="1">
    <source>
        <dbReference type="ARBA" id="ARBA00010088"/>
    </source>
</evidence>
<dbReference type="GO" id="GO:0004301">
    <property type="term" value="F:epoxide hydrolase activity"/>
    <property type="evidence" value="ECO:0007669"/>
    <property type="project" value="TreeGrafter"/>
</dbReference>
<feature type="transmembrane region" description="Helical" evidence="4">
    <location>
        <begin position="47"/>
        <end position="71"/>
    </location>
</feature>
<dbReference type="PRINTS" id="PR00412">
    <property type="entry name" value="EPOXHYDRLASE"/>
</dbReference>
<evidence type="ECO:0000313" key="7">
    <source>
        <dbReference type="RefSeq" id="XP_013391672.1"/>
    </source>
</evidence>